<dbReference type="GO" id="GO:0032039">
    <property type="term" value="C:integrator complex"/>
    <property type="evidence" value="ECO:0007669"/>
    <property type="project" value="TreeGrafter"/>
</dbReference>
<feature type="compositionally biased region" description="Low complexity" evidence="1">
    <location>
        <begin position="312"/>
        <end position="323"/>
    </location>
</feature>
<protein>
    <submittedName>
        <fullName evidence="2">HEAT repeat protein</fullName>
    </submittedName>
</protein>
<proteinExistence type="predicted"/>
<feature type="region of interest" description="Disordered" evidence="1">
    <location>
        <begin position="283"/>
        <end position="324"/>
    </location>
</feature>
<evidence type="ECO:0000256" key="1">
    <source>
        <dbReference type="SAM" id="MobiDB-lite"/>
    </source>
</evidence>
<dbReference type="AlphaFoldDB" id="A0A0D8Y190"/>
<name>A0A0D8Y190_DICVI</name>
<dbReference type="PANTHER" id="PTHR20938">
    <property type="entry name" value="INTEGRATOR COMPLEX SUBUNIT 4"/>
    <property type="match status" value="1"/>
</dbReference>
<sequence>MLLCIMKRTEGPLWTVVLERLLSEAGKEASLFTRNYLDDSMLLLLTEGLNKRAMLADCIPVRVLRCADRCLHSPAHGSRCAAIGFHVARVMNRKSDSTSLMVLERLLCQMTTDMDSRVRLSAIEGLSRLSSVDDGITIHTYNTIRNVNIFVILIQTVVAMFENTSFSSSLRILIDKCGFLPYVSYWCLPTKFHHCNLISSTFSKSGESKLQLCDDAFSIICNSVNDQEVIVRTEAVVILGQFHTVSDAFLDQTLDKKLMKSVQDASGHEQVKRIHQSRFAITTGSQKPVKDSRSSNSEWSSGKELNARCPPSASTSSADSSESIVPRGACGAFVSALEDEFMSVRRAAVYSLGQLAATRPAFATTALDHLADMFNDEIVEVRLDAIAALTPLIVHGELQKEQLETVLKCLDDAIIDSRQALRQLLSKAVFADAECMRLCSRALLNCLNRFPNDKNDIYSCLSEIGARHAIFVHGMVRELLCLHLVYDTREQQIDDVFYIAKLILVLNAAANHEPIVSLLPKCVLKHYRFLRAAAPELVAPIEVLEHPVSSVSTISPSPKELSGSTSDILLNAYERLKEVTREPTLADRNALRRFIVEDANAISAFNEPLAGAARFIASLCEISSALESLTQVVLRGSGDVADAANTIRQELIRVRCAERQFAGLPSSLASFLIESGMFLSFLELLVEMMVAPLQYAQVVLHIRSVIAEAERYATVIDDILRNICTKTLESHEDFSLQQS</sequence>
<dbReference type="STRING" id="29172.A0A0D8Y190"/>
<reference evidence="2 3" key="1">
    <citation type="submission" date="2013-11" db="EMBL/GenBank/DDBJ databases">
        <title>Draft genome of the bovine lungworm Dictyocaulus viviparus.</title>
        <authorList>
            <person name="Mitreva M."/>
        </authorList>
    </citation>
    <scope>NUCLEOTIDE SEQUENCE [LARGE SCALE GENOMIC DNA]</scope>
    <source>
        <strain evidence="2 3">HannoverDv2000</strain>
    </source>
</reference>
<dbReference type="PANTHER" id="PTHR20938:SF0">
    <property type="entry name" value="INTEGRATOR COMPLEX SUBUNIT 4"/>
    <property type="match status" value="1"/>
</dbReference>
<dbReference type="Gene3D" id="1.25.10.10">
    <property type="entry name" value="Leucine-rich Repeat Variant"/>
    <property type="match status" value="1"/>
</dbReference>
<evidence type="ECO:0000313" key="2">
    <source>
        <dbReference type="EMBL" id="KJH49917.1"/>
    </source>
</evidence>
<organism evidence="2 3">
    <name type="scientific">Dictyocaulus viviparus</name>
    <name type="common">Bovine lungworm</name>
    <dbReference type="NCBI Taxonomy" id="29172"/>
    <lineage>
        <taxon>Eukaryota</taxon>
        <taxon>Metazoa</taxon>
        <taxon>Ecdysozoa</taxon>
        <taxon>Nematoda</taxon>
        <taxon>Chromadorea</taxon>
        <taxon>Rhabditida</taxon>
        <taxon>Rhabditina</taxon>
        <taxon>Rhabditomorpha</taxon>
        <taxon>Strongyloidea</taxon>
        <taxon>Metastrongylidae</taxon>
        <taxon>Dictyocaulus</taxon>
    </lineage>
</organism>
<dbReference type="GO" id="GO:0016180">
    <property type="term" value="P:snRNA processing"/>
    <property type="evidence" value="ECO:0007669"/>
    <property type="project" value="TreeGrafter"/>
</dbReference>
<dbReference type="InterPro" id="IPR011989">
    <property type="entry name" value="ARM-like"/>
</dbReference>
<dbReference type="EMBL" id="KN716220">
    <property type="protein sequence ID" value="KJH49917.1"/>
    <property type="molecule type" value="Genomic_DNA"/>
</dbReference>
<dbReference type="SUPFAM" id="SSF48371">
    <property type="entry name" value="ARM repeat"/>
    <property type="match status" value="1"/>
</dbReference>
<dbReference type="OrthoDB" id="18190at2759"/>
<accession>A0A0D8Y190</accession>
<dbReference type="InterPro" id="IPR016024">
    <property type="entry name" value="ARM-type_fold"/>
</dbReference>
<keyword evidence="3" id="KW-1185">Reference proteome</keyword>
<reference evidence="3" key="2">
    <citation type="journal article" date="2016" name="Sci. Rep.">
        <title>Dictyocaulus viviparus genome, variome and transcriptome elucidate lungworm biology and support future intervention.</title>
        <authorList>
            <person name="McNulty S.N."/>
            <person name="Strube C."/>
            <person name="Rosa B.A."/>
            <person name="Martin J.C."/>
            <person name="Tyagi R."/>
            <person name="Choi Y.J."/>
            <person name="Wang Q."/>
            <person name="Hallsworth Pepin K."/>
            <person name="Zhang X."/>
            <person name="Ozersky P."/>
            <person name="Wilson R.K."/>
            <person name="Sternberg P.W."/>
            <person name="Gasser R.B."/>
            <person name="Mitreva M."/>
        </authorList>
    </citation>
    <scope>NUCLEOTIDE SEQUENCE [LARGE SCALE GENOMIC DNA]</scope>
    <source>
        <strain evidence="3">HannoverDv2000</strain>
    </source>
</reference>
<evidence type="ECO:0000313" key="3">
    <source>
        <dbReference type="Proteomes" id="UP000053766"/>
    </source>
</evidence>
<gene>
    <name evidence="2" type="ORF">DICVIV_03947</name>
</gene>
<dbReference type="Proteomes" id="UP000053766">
    <property type="component" value="Unassembled WGS sequence"/>
</dbReference>